<evidence type="ECO:0000313" key="1">
    <source>
        <dbReference type="EMBL" id="TFY52558.1"/>
    </source>
</evidence>
<accession>A0A4Y9XS18</accession>
<name>A0A4Y9XS18_9AGAM</name>
<gene>
    <name evidence="1" type="ORF">EVG20_g10498</name>
</gene>
<proteinExistence type="predicted"/>
<keyword evidence="2" id="KW-1185">Reference proteome</keyword>
<dbReference type="AlphaFoldDB" id="A0A4Y9XS18"/>
<reference evidence="1 2" key="1">
    <citation type="submission" date="2019-02" db="EMBL/GenBank/DDBJ databases">
        <title>Genome sequencing of the rare red list fungi Dentipellis fragilis.</title>
        <authorList>
            <person name="Buettner E."/>
            <person name="Kellner H."/>
        </authorList>
    </citation>
    <scope>NUCLEOTIDE SEQUENCE [LARGE SCALE GENOMIC DNA]</scope>
    <source>
        <strain evidence="1 2">DSM 105465</strain>
    </source>
</reference>
<sequence>MRERLRDAVFDLVVSMVVLCGSFNPTLPTPFPSPAPEPEQKLGTATGLEPLTAEIRQLGERLAKLAVLHLNVYQTLYEESGIFPEW</sequence>
<dbReference type="Proteomes" id="UP000298327">
    <property type="component" value="Unassembled WGS sequence"/>
</dbReference>
<dbReference type="EMBL" id="SEOQ01001286">
    <property type="protein sequence ID" value="TFY52558.1"/>
    <property type="molecule type" value="Genomic_DNA"/>
</dbReference>
<comment type="caution">
    <text evidence="1">The sequence shown here is derived from an EMBL/GenBank/DDBJ whole genome shotgun (WGS) entry which is preliminary data.</text>
</comment>
<organism evidence="1 2">
    <name type="scientific">Dentipellis fragilis</name>
    <dbReference type="NCBI Taxonomy" id="205917"/>
    <lineage>
        <taxon>Eukaryota</taxon>
        <taxon>Fungi</taxon>
        <taxon>Dikarya</taxon>
        <taxon>Basidiomycota</taxon>
        <taxon>Agaricomycotina</taxon>
        <taxon>Agaricomycetes</taxon>
        <taxon>Russulales</taxon>
        <taxon>Hericiaceae</taxon>
        <taxon>Dentipellis</taxon>
    </lineage>
</organism>
<protein>
    <submittedName>
        <fullName evidence="1">Uncharacterized protein</fullName>
    </submittedName>
</protein>
<evidence type="ECO:0000313" key="2">
    <source>
        <dbReference type="Proteomes" id="UP000298327"/>
    </source>
</evidence>